<accession>R0JX12</accession>
<gene>
    <name evidence="2" type="ORF">Anapl_01534</name>
</gene>
<dbReference type="EMBL" id="KB743040">
    <property type="protein sequence ID" value="EOB01797.1"/>
    <property type="molecule type" value="Genomic_DNA"/>
</dbReference>
<name>R0JX12_ANAPL</name>
<feature type="compositionally biased region" description="Basic and acidic residues" evidence="1">
    <location>
        <begin position="359"/>
        <end position="379"/>
    </location>
</feature>
<feature type="compositionally biased region" description="Basic and acidic residues" evidence="1">
    <location>
        <begin position="483"/>
        <end position="511"/>
    </location>
</feature>
<feature type="region of interest" description="Disordered" evidence="1">
    <location>
        <begin position="468"/>
        <end position="511"/>
    </location>
</feature>
<feature type="compositionally biased region" description="Basic residues" evidence="1">
    <location>
        <begin position="407"/>
        <end position="422"/>
    </location>
</feature>
<evidence type="ECO:0000313" key="3">
    <source>
        <dbReference type="Proteomes" id="UP000296049"/>
    </source>
</evidence>
<protein>
    <submittedName>
        <fullName evidence="2">Uncharacterized protein</fullName>
    </submittedName>
</protein>
<feature type="region of interest" description="Disordered" evidence="1">
    <location>
        <begin position="346"/>
        <end position="431"/>
    </location>
</feature>
<dbReference type="AlphaFoldDB" id="R0JX12"/>
<proteinExistence type="predicted"/>
<evidence type="ECO:0000313" key="2">
    <source>
        <dbReference type="EMBL" id="EOB01797.1"/>
    </source>
</evidence>
<organism evidence="2 3">
    <name type="scientific">Anas platyrhynchos</name>
    <name type="common">Mallard</name>
    <name type="synonym">Anas boschas</name>
    <dbReference type="NCBI Taxonomy" id="8839"/>
    <lineage>
        <taxon>Eukaryota</taxon>
        <taxon>Metazoa</taxon>
        <taxon>Chordata</taxon>
        <taxon>Craniata</taxon>
        <taxon>Vertebrata</taxon>
        <taxon>Euteleostomi</taxon>
        <taxon>Archelosauria</taxon>
        <taxon>Archosauria</taxon>
        <taxon>Dinosauria</taxon>
        <taxon>Saurischia</taxon>
        <taxon>Theropoda</taxon>
        <taxon>Coelurosauria</taxon>
        <taxon>Aves</taxon>
        <taxon>Neognathae</taxon>
        <taxon>Galloanserae</taxon>
        <taxon>Anseriformes</taxon>
        <taxon>Anatidae</taxon>
        <taxon>Anatinae</taxon>
        <taxon>Anas</taxon>
    </lineage>
</organism>
<keyword evidence="3" id="KW-1185">Reference proteome</keyword>
<reference evidence="3" key="1">
    <citation type="journal article" date="2013" name="Nat. Genet.">
        <title>The duck genome and transcriptome provide insight into an avian influenza virus reservoir species.</title>
        <authorList>
            <person name="Huang Y."/>
            <person name="Li Y."/>
            <person name="Burt D.W."/>
            <person name="Chen H."/>
            <person name="Zhang Y."/>
            <person name="Qian W."/>
            <person name="Kim H."/>
            <person name="Gan S."/>
            <person name="Zhao Y."/>
            <person name="Li J."/>
            <person name="Yi K."/>
            <person name="Feng H."/>
            <person name="Zhu P."/>
            <person name="Li B."/>
            <person name="Liu Q."/>
            <person name="Fairley S."/>
            <person name="Magor K.E."/>
            <person name="Du Z."/>
            <person name="Hu X."/>
            <person name="Goodman L."/>
            <person name="Tafer H."/>
            <person name="Vignal A."/>
            <person name="Lee T."/>
            <person name="Kim K.W."/>
            <person name="Sheng Z."/>
            <person name="An Y."/>
            <person name="Searle S."/>
            <person name="Herrero J."/>
            <person name="Groenen M.A."/>
            <person name="Crooijmans R.P."/>
            <person name="Faraut T."/>
            <person name="Cai Q."/>
            <person name="Webster R.G."/>
            <person name="Aldridge J.R."/>
            <person name="Warren W.C."/>
            <person name="Bartschat S."/>
            <person name="Kehr S."/>
            <person name="Marz M."/>
            <person name="Stadler P.F."/>
            <person name="Smith J."/>
            <person name="Kraus R.H."/>
            <person name="Zhao Y."/>
            <person name="Ren L."/>
            <person name="Fei J."/>
            <person name="Morisson M."/>
            <person name="Kaiser P."/>
            <person name="Griffin D.K."/>
            <person name="Rao M."/>
            <person name="Pitel F."/>
            <person name="Wang J."/>
            <person name="Li N."/>
        </authorList>
    </citation>
    <scope>NUCLEOTIDE SEQUENCE [LARGE SCALE GENOMIC DNA]</scope>
</reference>
<dbReference type="Proteomes" id="UP000296049">
    <property type="component" value="Unassembled WGS sequence"/>
</dbReference>
<sequence>MPFALQDLEHQEGPQTTGAPVQMQLHDASARGWSWLPCVKLSMSMANEAFSQYPHQRHKQARKQTPSLYAGLSLPMTDILFDLCIFPSGAQQSLWMAEKPKARVKGAPVLCKTSESDKACPVLAAFVPLCCWLSFSQALIVPLTTFLSADAGKETKSSRACVSPALCDAFSTRFIALASRKCGLGCGRAKFACWQGKVSNIISLDILTPNCYLEHTAELLRHLEQKCIHLRPVAAFSLAVSSPAGSFQLAALSLQNKPALLLRGRHILLPVNKHNRKGLLKLCIKSAALCIIFRETQIDDLQMRRLTRRKISSDITLTVDPISELSAVLPVFLAENSKKIVPEAVELRGEESSSPSAEQHSERSELDGRDRDVRHHPAELQRGGSGINYGSTECPDVNCISPVTDKKQRKKKKRKKPRRLKQHLGATVNSERQSPLAQDFMIWFVRLGDVDFNQIHDKRAPSLLSGKIKTDTRDVKNPFPKSQQKETDKSRSSKKDHYGSTQREENQREAKPKCPCAHLLLLGSDVGEQQARLQPGGPSAGAPYLTHFQLEDFRLQSRVTGLPAPANAAMLSNLSARFQYHTNSLFPPHSLNKISFTQLDFQQYFEQLPSSKVKISNTYFPSSSQD</sequence>
<evidence type="ECO:0000256" key="1">
    <source>
        <dbReference type="SAM" id="MobiDB-lite"/>
    </source>
</evidence>